<reference evidence="11" key="1">
    <citation type="journal article" date="2019" name="Int. J. Syst. Evol. Microbiol.">
        <title>The Global Catalogue of Microorganisms (GCM) 10K type strain sequencing project: providing services to taxonomists for standard genome sequencing and annotation.</title>
        <authorList>
            <consortium name="The Broad Institute Genomics Platform"/>
            <consortium name="The Broad Institute Genome Sequencing Center for Infectious Disease"/>
            <person name="Wu L."/>
            <person name="Ma J."/>
        </authorList>
    </citation>
    <scope>NUCLEOTIDE SEQUENCE [LARGE SCALE GENOMIC DNA]</scope>
    <source>
        <strain evidence="11">KCTC 3950</strain>
    </source>
</reference>
<comment type="pathway">
    <text evidence="2">Glycan degradation; xylan degradation.</text>
</comment>
<dbReference type="EC" id="3.2.1.8" evidence="8"/>
<keyword evidence="4 8" id="KW-0378">Hydrolase</keyword>
<dbReference type="PRINTS" id="PR00134">
    <property type="entry name" value="GLHYDRLASE10"/>
</dbReference>
<dbReference type="SUPFAM" id="SSF51445">
    <property type="entry name" value="(Trans)glycosidases"/>
    <property type="match status" value="1"/>
</dbReference>
<dbReference type="Proteomes" id="UP001597541">
    <property type="component" value="Unassembled WGS sequence"/>
</dbReference>
<dbReference type="PANTHER" id="PTHR31490">
    <property type="entry name" value="GLYCOSYL HYDROLASE"/>
    <property type="match status" value="1"/>
</dbReference>
<evidence type="ECO:0000256" key="7">
    <source>
        <dbReference type="ARBA" id="ARBA00023326"/>
    </source>
</evidence>
<evidence type="ECO:0000256" key="3">
    <source>
        <dbReference type="ARBA" id="ARBA00022651"/>
    </source>
</evidence>
<evidence type="ECO:0000256" key="4">
    <source>
        <dbReference type="ARBA" id="ARBA00022801"/>
    </source>
</evidence>
<dbReference type="InterPro" id="IPR017853">
    <property type="entry name" value="GH"/>
</dbReference>
<evidence type="ECO:0000256" key="2">
    <source>
        <dbReference type="ARBA" id="ARBA00004851"/>
    </source>
</evidence>
<dbReference type="RefSeq" id="WP_377600236.1">
    <property type="nucleotide sequence ID" value="NZ_JBHUME010000002.1"/>
</dbReference>
<keyword evidence="3" id="KW-0858">Xylan degradation</keyword>
<dbReference type="PROSITE" id="PS51760">
    <property type="entry name" value="GH10_2"/>
    <property type="match status" value="1"/>
</dbReference>
<proteinExistence type="inferred from homology"/>
<gene>
    <name evidence="10" type="ORF">ACFSUF_02895</name>
</gene>
<dbReference type="EMBL" id="JBHUME010000002">
    <property type="protein sequence ID" value="MFD2611366.1"/>
    <property type="molecule type" value="Genomic_DNA"/>
</dbReference>
<dbReference type="InterPro" id="IPR001000">
    <property type="entry name" value="GH10_dom"/>
</dbReference>
<evidence type="ECO:0000313" key="10">
    <source>
        <dbReference type="EMBL" id="MFD2611366.1"/>
    </source>
</evidence>
<name>A0ABW5P7T4_9BACL</name>
<keyword evidence="7 8" id="KW-0624">Polysaccharide degradation</keyword>
<comment type="similarity">
    <text evidence="8">Belongs to the glycosyl hydrolase 10 (cellulase F) family.</text>
</comment>
<feature type="domain" description="GH10" evidence="9">
    <location>
        <begin position="1"/>
        <end position="126"/>
    </location>
</feature>
<evidence type="ECO:0000256" key="8">
    <source>
        <dbReference type="RuleBase" id="RU361174"/>
    </source>
</evidence>
<dbReference type="InterPro" id="IPR044846">
    <property type="entry name" value="GH10"/>
</dbReference>
<evidence type="ECO:0000313" key="11">
    <source>
        <dbReference type="Proteomes" id="UP001597541"/>
    </source>
</evidence>
<dbReference type="SMART" id="SM00633">
    <property type="entry name" value="Glyco_10"/>
    <property type="match status" value="1"/>
</dbReference>
<dbReference type="Gene3D" id="3.20.20.80">
    <property type="entry name" value="Glycosidases"/>
    <property type="match status" value="1"/>
</dbReference>
<evidence type="ECO:0000259" key="9">
    <source>
        <dbReference type="PROSITE" id="PS51760"/>
    </source>
</evidence>
<evidence type="ECO:0000256" key="1">
    <source>
        <dbReference type="ARBA" id="ARBA00000681"/>
    </source>
</evidence>
<accession>A0ABW5P7T4</accession>
<evidence type="ECO:0000256" key="5">
    <source>
        <dbReference type="ARBA" id="ARBA00023277"/>
    </source>
</evidence>
<comment type="caution">
    <text evidence="10">The sequence shown here is derived from an EMBL/GenBank/DDBJ whole genome shotgun (WGS) entry which is preliminary data.</text>
</comment>
<keyword evidence="5 8" id="KW-0119">Carbohydrate metabolism</keyword>
<keyword evidence="6 8" id="KW-0326">Glycosidase</keyword>
<keyword evidence="11" id="KW-1185">Reference proteome</keyword>
<evidence type="ECO:0000256" key="6">
    <source>
        <dbReference type="ARBA" id="ARBA00023295"/>
    </source>
</evidence>
<dbReference type="PANTHER" id="PTHR31490:SF90">
    <property type="entry name" value="ENDO-1,4-BETA-XYLANASE A"/>
    <property type="match status" value="1"/>
</dbReference>
<dbReference type="Pfam" id="PF00331">
    <property type="entry name" value="Glyco_hydro_10"/>
    <property type="match status" value="1"/>
</dbReference>
<sequence length="126" mass="14240">MSKKVLLERLETHIKTLVGRYKGKIYAWDVVNEAVSENGSGLRETPWLDILGEEYIAKAFQWAHEADPDALLFYNGYDTENKQKRQSIHDLILSLQQKGVPIHGIGLQGHSGFLARQPLYSMTCPG</sequence>
<organism evidence="10 11">
    <name type="scientific">Paenibacillus gansuensis</name>
    <dbReference type="NCBI Taxonomy" id="306542"/>
    <lineage>
        <taxon>Bacteria</taxon>
        <taxon>Bacillati</taxon>
        <taxon>Bacillota</taxon>
        <taxon>Bacilli</taxon>
        <taxon>Bacillales</taxon>
        <taxon>Paenibacillaceae</taxon>
        <taxon>Paenibacillus</taxon>
    </lineage>
</organism>
<protein>
    <recommendedName>
        <fullName evidence="8">Beta-xylanase</fullName>
        <ecNumber evidence="8">3.2.1.8</ecNumber>
    </recommendedName>
</protein>
<comment type="catalytic activity">
    <reaction evidence="1 8">
        <text>Endohydrolysis of (1-&gt;4)-beta-D-xylosidic linkages in xylans.</text>
        <dbReference type="EC" id="3.2.1.8"/>
    </reaction>
</comment>